<dbReference type="EMBL" id="JACJIA010000004">
    <property type="protein sequence ID" value="MBA8952290.1"/>
    <property type="molecule type" value="Genomic_DNA"/>
</dbReference>
<dbReference type="InterPro" id="IPR051783">
    <property type="entry name" value="NAD(P)-dependent_oxidoreduct"/>
</dbReference>
<dbReference type="InterPro" id="IPR016040">
    <property type="entry name" value="NAD(P)-bd_dom"/>
</dbReference>
<evidence type="ECO:0000256" key="1">
    <source>
        <dbReference type="SAM" id="MobiDB-lite"/>
    </source>
</evidence>
<dbReference type="AlphaFoldDB" id="A0A7W3LQE9"/>
<evidence type="ECO:0000313" key="3">
    <source>
        <dbReference type="EMBL" id="MBA8952290.1"/>
    </source>
</evidence>
<dbReference type="PANTHER" id="PTHR48079:SF6">
    <property type="entry name" value="NAD(P)-BINDING DOMAIN-CONTAINING PROTEIN-RELATED"/>
    <property type="match status" value="1"/>
</dbReference>
<gene>
    <name evidence="3" type="ORF">HNR61_003930</name>
</gene>
<dbReference type="SUPFAM" id="SSF50475">
    <property type="entry name" value="FMN-binding split barrel"/>
    <property type="match status" value="1"/>
</dbReference>
<protein>
    <submittedName>
        <fullName evidence="3">Deazaflavin-dependent oxidoreductase (Nitroreductase family)</fullName>
    </submittedName>
</protein>
<proteinExistence type="predicted"/>
<dbReference type="Gene3D" id="3.40.50.720">
    <property type="entry name" value="NAD(P)-binding Rossmann-like Domain"/>
    <property type="match status" value="2"/>
</dbReference>
<dbReference type="Proteomes" id="UP000572680">
    <property type="component" value="Unassembled WGS sequence"/>
</dbReference>
<dbReference type="GO" id="GO:0004029">
    <property type="term" value="F:aldehyde dehydrogenase (NAD+) activity"/>
    <property type="evidence" value="ECO:0007669"/>
    <property type="project" value="TreeGrafter"/>
</dbReference>
<organism evidence="3 4">
    <name type="scientific">Actinomadura namibiensis</name>
    <dbReference type="NCBI Taxonomy" id="182080"/>
    <lineage>
        <taxon>Bacteria</taxon>
        <taxon>Bacillati</taxon>
        <taxon>Actinomycetota</taxon>
        <taxon>Actinomycetes</taxon>
        <taxon>Streptosporangiales</taxon>
        <taxon>Thermomonosporaceae</taxon>
        <taxon>Actinomadura</taxon>
    </lineage>
</organism>
<name>A0A7W3LQE9_ACTNM</name>
<evidence type="ECO:0000259" key="2">
    <source>
        <dbReference type="Pfam" id="PF13460"/>
    </source>
</evidence>
<dbReference type="InterPro" id="IPR012349">
    <property type="entry name" value="Split_barrel_FMN-bd"/>
</dbReference>
<dbReference type="RefSeq" id="WP_220509479.1">
    <property type="nucleotide sequence ID" value="NZ_BAAALP010000018.1"/>
</dbReference>
<dbReference type="NCBIfam" id="TIGR00026">
    <property type="entry name" value="hi_GC_TIGR00026"/>
    <property type="match status" value="1"/>
</dbReference>
<keyword evidence="4" id="KW-1185">Reference proteome</keyword>
<sequence length="552" mass="58240">MRVFLTGASGFVGSYTARALLAAGHRPRALVRDPGKTAKVLAAIGVAAEDVELVPGDMLDAAAVAEAMRGCDAAIHTAAAIGVTGPASPGSRLSARGRPFASPGDSARAHLAPPRASASSAEGQRSAGGARPDLLQVNVRGTRNVVGGAVGAGLAPVVHVSTIAVFVPPAGPVITAASPLASPRNDYGRSKLAAERYVRELQDGGAPVVVVYPGGVCGPHQPTLDALMEGMAGALGRMWPLPPGGVSVVDVRDLGEALARAVSAGRGGERWLLGGHHLTWPRYADLCDSLTGVPCRRLRVPGGALLGAGTLLDAAKRVRPFDYPLTRDAAEFMVTLVPTDDEPALAALDLTLRPVRETVADSLRWLAEAGHLDPRRAGRMAPGGKERLTMPQQTFARRAFGPLMTRVSGARWFSRVGPKIVPPLDRALHRASGGRFLLGQALVPSLVLTTTGAVSGLPRTTPLACMPDEDGSWVVVGSNFGREKHPAWTGNLLKHPDAQVSFRGRTVPVTARLLSGEERAEVWPRLLKVWPVYDRYVERVERQLRVFRLTPR</sequence>
<accession>A0A7W3LQE9</accession>
<reference evidence="3 4" key="1">
    <citation type="submission" date="2020-08" db="EMBL/GenBank/DDBJ databases">
        <title>Genomic Encyclopedia of Type Strains, Phase IV (KMG-IV): sequencing the most valuable type-strain genomes for metagenomic binning, comparative biology and taxonomic classification.</title>
        <authorList>
            <person name="Goeker M."/>
        </authorList>
    </citation>
    <scope>NUCLEOTIDE SEQUENCE [LARGE SCALE GENOMIC DNA]</scope>
    <source>
        <strain evidence="3 4">DSM 44197</strain>
    </source>
</reference>
<dbReference type="InterPro" id="IPR036291">
    <property type="entry name" value="NAD(P)-bd_dom_sf"/>
</dbReference>
<dbReference type="GO" id="GO:0005737">
    <property type="term" value="C:cytoplasm"/>
    <property type="evidence" value="ECO:0007669"/>
    <property type="project" value="TreeGrafter"/>
</dbReference>
<feature type="region of interest" description="Disordered" evidence="1">
    <location>
        <begin position="86"/>
        <end position="133"/>
    </location>
</feature>
<dbReference type="Pfam" id="PF13460">
    <property type="entry name" value="NAD_binding_10"/>
    <property type="match status" value="1"/>
</dbReference>
<dbReference type="SUPFAM" id="SSF51735">
    <property type="entry name" value="NAD(P)-binding Rossmann-fold domains"/>
    <property type="match status" value="1"/>
</dbReference>
<evidence type="ECO:0000313" key="4">
    <source>
        <dbReference type="Proteomes" id="UP000572680"/>
    </source>
</evidence>
<dbReference type="Gene3D" id="2.30.110.10">
    <property type="entry name" value="Electron Transport, Fmn-binding Protein, Chain A"/>
    <property type="match status" value="1"/>
</dbReference>
<feature type="domain" description="NAD(P)-binding" evidence="2">
    <location>
        <begin position="7"/>
        <end position="215"/>
    </location>
</feature>
<dbReference type="Pfam" id="PF04075">
    <property type="entry name" value="F420H2_quin_red"/>
    <property type="match status" value="1"/>
</dbReference>
<dbReference type="PANTHER" id="PTHR48079">
    <property type="entry name" value="PROTEIN YEEZ"/>
    <property type="match status" value="1"/>
</dbReference>
<comment type="caution">
    <text evidence="3">The sequence shown here is derived from an EMBL/GenBank/DDBJ whole genome shotgun (WGS) entry which is preliminary data.</text>
</comment>
<dbReference type="InterPro" id="IPR004378">
    <property type="entry name" value="F420H2_quin_Rdtase"/>
</dbReference>